<sequence length="448" mass="49553">MLGSSGVLRLVKFAAPLLIVVWCLGSFVSYESTYNGLVRTFKDGKHLFVSDFLAHEIDGNFDGRAISALCASKQWTPGLILSCDPTPGGIGQVRNAHLSCIRFAMEMGAELVVPRIVKRDEKDIAVLMPNVGGPQRGHPIDYLFEFEHLNQTLAAYCPQMKVYRSMDDLYNVPQVMKGHPISLYEIHAPLANGSVIDDMPSLGRQIKKYIDEMAPPDNRVYPIRFNLAVTKWAFQTAYDGPAFAGSFGRLLRAHEDARRLAAAALYNLSKGFGFNLDPRKGIKEGTFVGAHLRTETDVDSLVPDYESQAAYLLDFIVNSRVRVVFLATGATEEQTTAFVARARDFNVTVVLKKDVLHGDDLALLDRLSWDQRALVDYEIMLRAGLMAGPSGSGYAWSLALRRRAISGGAPNNSSALPVTSARVQYHDRLSTIFGRSERGSVFMQTIWP</sequence>
<reference evidence="1" key="1">
    <citation type="journal article" date="2023" name="Mol. Phylogenet. Evol.">
        <title>Genome-scale phylogeny and comparative genomics of the fungal order Sordariales.</title>
        <authorList>
            <person name="Hensen N."/>
            <person name="Bonometti L."/>
            <person name="Westerberg I."/>
            <person name="Brannstrom I.O."/>
            <person name="Guillou S."/>
            <person name="Cros-Aarteil S."/>
            <person name="Calhoun S."/>
            <person name="Haridas S."/>
            <person name="Kuo A."/>
            <person name="Mondo S."/>
            <person name="Pangilinan J."/>
            <person name="Riley R."/>
            <person name="LaButti K."/>
            <person name="Andreopoulos B."/>
            <person name="Lipzen A."/>
            <person name="Chen C."/>
            <person name="Yan M."/>
            <person name="Daum C."/>
            <person name="Ng V."/>
            <person name="Clum A."/>
            <person name="Steindorff A."/>
            <person name="Ohm R.A."/>
            <person name="Martin F."/>
            <person name="Silar P."/>
            <person name="Natvig D.O."/>
            <person name="Lalanne C."/>
            <person name="Gautier V."/>
            <person name="Ament-Velasquez S.L."/>
            <person name="Kruys A."/>
            <person name="Hutchinson M.I."/>
            <person name="Powell A.J."/>
            <person name="Barry K."/>
            <person name="Miller A.N."/>
            <person name="Grigoriev I.V."/>
            <person name="Debuchy R."/>
            <person name="Gladieux P."/>
            <person name="Hiltunen Thoren M."/>
            <person name="Johannesson H."/>
        </authorList>
    </citation>
    <scope>NUCLEOTIDE SEQUENCE</scope>
    <source>
        <strain evidence="1">CBS 958.72</strain>
    </source>
</reference>
<protein>
    <recommendedName>
        <fullName evidence="3">Alternative oxidase</fullName>
    </recommendedName>
</protein>
<gene>
    <name evidence="1" type="ORF">B0T24DRAFT_673162</name>
</gene>
<evidence type="ECO:0000313" key="1">
    <source>
        <dbReference type="EMBL" id="KAK3383269.1"/>
    </source>
</evidence>
<dbReference type="Proteomes" id="UP001287356">
    <property type="component" value="Unassembled WGS sequence"/>
</dbReference>
<reference evidence="1" key="2">
    <citation type="submission" date="2023-06" db="EMBL/GenBank/DDBJ databases">
        <authorList>
            <consortium name="Lawrence Berkeley National Laboratory"/>
            <person name="Haridas S."/>
            <person name="Hensen N."/>
            <person name="Bonometti L."/>
            <person name="Westerberg I."/>
            <person name="Brannstrom I.O."/>
            <person name="Guillou S."/>
            <person name="Cros-Aarteil S."/>
            <person name="Calhoun S."/>
            <person name="Kuo A."/>
            <person name="Mondo S."/>
            <person name="Pangilinan J."/>
            <person name="Riley R."/>
            <person name="Labutti K."/>
            <person name="Andreopoulos B."/>
            <person name="Lipzen A."/>
            <person name="Chen C."/>
            <person name="Yanf M."/>
            <person name="Daum C."/>
            <person name="Ng V."/>
            <person name="Clum A."/>
            <person name="Steindorff A."/>
            <person name="Ohm R."/>
            <person name="Martin F."/>
            <person name="Silar P."/>
            <person name="Natvig D."/>
            <person name="Lalanne C."/>
            <person name="Gautier V."/>
            <person name="Ament-Velasquez S.L."/>
            <person name="Kruys A."/>
            <person name="Hutchinson M.I."/>
            <person name="Powell A.J."/>
            <person name="Barry K."/>
            <person name="Miller A.N."/>
            <person name="Grigoriev I.V."/>
            <person name="Debuchy R."/>
            <person name="Gladieux P."/>
            <person name="Thoren M.H."/>
            <person name="Johannesson H."/>
        </authorList>
    </citation>
    <scope>NUCLEOTIDE SEQUENCE</scope>
    <source>
        <strain evidence="1">CBS 958.72</strain>
    </source>
</reference>
<accession>A0AAE0NKQ7</accession>
<comment type="caution">
    <text evidence="1">The sequence shown here is derived from an EMBL/GenBank/DDBJ whole genome shotgun (WGS) entry which is preliminary data.</text>
</comment>
<proteinExistence type="predicted"/>
<dbReference type="AlphaFoldDB" id="A0AAE0NKQ7"/>
<organism evidence="1 2">
    <name type="scientific">Lasiosphaeria ovina</name>
    <dbReference type="NCBI Taxonomy" id="92902"/>
    <lineage>
        <taxon>Eukaryota</taxon>
        <taxon>Fungi</taxon>
        <taxon>Dikarya</taxon>
        <taxon>Ascomycota</taxon>
        <taxon>Pezizomycotina</taxon>
        <taxon>Sordariomycetes</taxon>
        <taxon>Sordariomycetidae</taxon>
        <taxon>Sordariales</taxon>
        <taxon>Lasiosphaeriaceae</taxon>
        <taxon>Lasiosphaeria</taxon>
    </lineage>
</organism>
<dbReference type="EMBL" id="JAULSN010000001">
    <property type="protein sequence ID" value="KAK3383269.1"/>
    <property type="molecule type" value="Genomic_DNA"/>
</dbReference>
<dbReference type="CDD" id="cd11296">
    <property type="entry name" value="O-FucT_like"/>
    <property type="match status" value="1"/>
</dbReference>
<dbReference type="Gene3D" id="3.40.50.11350">
    <property type="match status" value="1"/>
</dbReference>
<name>A0AAE0NKQ7_9PEZI</name>
<evidence type="ECO:0008006" key="3">
    <source>
        <dbReference type="Google" id="ProtNLM"/>
    </source>
</evidence>
<evidence type="ECO:0000313" key="2">
    <source>
        <dbReference type="Proteomes" id="UP001287356"/>
    </source>
</evidence>
<keyword evidence="2" id="KW-1185">Reference proteome</keyword>